<reference evidence="13" key="2">
    <citation type="journal article" date="2007" name="Science">
        <title>Draft genome sequence of the sexually transmitted pathogen Trichomonas vaginalis.</title>
        <authorList>
            <person name="Carlton J.M."/>
            <person name="Hirt R.P."/>
            <person name="Silva J.C."/>
            <person name="Delcher A.L."/>
            <person name="Schatz M."/>
            <person name="Zhao Q."/>
            <person name="Wortman J.R."/>
            <person name="Bidwell S.L."/>
            <person name="Alsmark U.C.M."/>
            <person name="Besteiro S."/>
            <person name="Sicheritz-Ponten T."/>
            <person name="Noel C.J."/>
            <person name="Dacks J.B."/>
            <person name="Foster P.G."/>
            <person name="Simillion C."/>
            <person name="Van de Peer Y."/>
            <person name="Miranda-Saavedra D."/>
            <person name="Barton G.J."/>
            <person name="Westrop G.D."/>
            <person name="Mueller S."/>
            <person name="Dessi D."/>
            <person name="Fiori P.L."/>
            <person name="Ren Q."/>
            <person name="Paulsen I."/>
            <person name="Zhang H."/>
            <person name="Bastida-Corcuera F.D."/>
            <person name="Simoes-Barbosa A."/>
            <person name="Brown M.T."/>
            <person name="Hayes R.D."/>
            <person name="Mukherjee M."/>
            <person name="Okumura C.Y."/>
            <person name="Schneider R."/>
            <person name="Smith A.J."/>
            <person name="Vanacova S."/>
            <person name="Villalvazo M."/>
            <person name="Haas B.J."/>
            <person name="Pertea M."/>
            <person name="Feldblyum T.V."/>
            <person name="Utterback T.R."/>
            <person name="Shu C.L."/>
            <person name="Osoegawa K."/>
            <person name="de Jong P.J."/>
            <person name="Hrdy I."/>
            <person name="Horvathova L."/>
            <person name="Zubacova Z."/>
            <person name="Dolezal P."/>
            <person name="Malik S.B."/>
            <person name="Logsdon J.M. Jr."/>
            <person name="Henze K."/>
            <person name="Gupta A."/>
            <person name="Wang C.C."/>
            <person name="Dunne R.L."/>
            <person name="Upcroft J.A."/>
            <person name="Upcroft P."/>
            <person name="White O."/>
            <person name="Salzberg S.L."/>
            <person name="Tang P."/>
            <person name="Chiu C.-H."/>
            <person name="Lee Y.-S."/>
            <person name="Embley T.M."/>
            <person name="Coombs G.H."/>
            <person name="Mottram J.C."/>
            <person name="Tachezy J."/>
            <person name="Fraser-Liggett C.M."/>
            <person name="Johnson P.J."/>
        </authorList>
    </citation>
    <scope>NUCLEOTIDE SEQUENCE [LARGE SCALE GENOMIC DNA]</scope>
    <source>
        <strain evidence="13">G3</strain>
    </source>
</reference>
<evidence type="ECO:0000256" key="5">
    <source>
        <dbReference type="ARBA" id="ARBA00022670"/>
    </source>
</evidence>
<keyword evidence="4 11" id="KW-0963">Cytoplasm</keyword>
<evidence type="ECO:0000313" key="13">
    <source>
        <dbReference type="EMBL" id="EAX90074.1"/>
    </source>
</evidence>
<dbReference type="GO" id="GO:0000045">
    <property type="term" value="P:autophagosome assembly"/>
    <property type="evidence" value="ECO:0000318"/>
    <property type="project" value="GO_Central"/>
</dbReference>
<evidence type="ECO:0000256" key="4">
    <source>
        <dbReference type="ARBA" id="ARBA00022490"/>
    </source>
</evidence>
<comment type="subcellular location">
    <subcellularLocation>
        <location evidence="1 11">Cytoplasm</location>
    </subcellularLocation>
</comment>
<dbReference type="PANTHER" id="PTHR22624">
    <property type="entry name" value="CYSTEINE PROTEASE ATG4"/>
    <property type="match status" value="1"/>
</dbReference>
<name>A2FYD4_TRIV3</name>
<dbReference type="Pfam" id="PF03416">
    <property type="entry name" value="Peptidase_C54"/>
    <property type="match status" value="1"/>
</dbReference>
<dbReference type="SUPFAM" id="SSF54001">
    <property type="entry name" value="Cysteine proteinases"/>
    <property type="match status" value="1"/>
</dbReference>
<dbReference type="FunCoup" id="A2FYD4">
    <property type="interactions" value="123"/>
</dbReference>
<dbReference type="InParanoid" id="A2FYD4"/>
<organism evidence="13 14">
    <name type="scientific">Trichomonas vaginalis (strain ATCC PRA-98 / G3)</name>
    <dbReference type="NCBI Taxonomy" id="412133"/>
    <lineage>
        <taxon>Eukaryota</taxon>
        <taxon>Metamonada</taxon>
        <taxon>Parabasalia</taxon>
        <taxon>Trichomonadida</taxon>
        <taxon>Trichomonadidae</taxon>
        <taxon>Trichomonas</taxon>
    </lineage>
</organism>
<comment type="similarity">
    <text evidence="2 11">Belongs to the peptidase C54 family.</text>
</comment>
<dbReference type="OrthoDB" id="2960936at2759"/>
<evidence type="ECO:0000256" key="1">
    <source>
        <dbReference type="ARBA" id="ARBA00004496"/>
    </source>
</evidence>
<dbReference type="RefSeq" id="XP_001303004.1">
    <property type="nucleotide sequence ID" value="XM_001303003.1"/>
</dbReference>
<evidence type="ECO:0000256" key="2">
    <source>
        <dbReference type="ARBA" id="ARBA00010958"/>
    </source>
</evidence>
<dbReference type="AlphaFoldDB" id="A2FYD4"/>
<evidence type="ECO:0000256" key="10">
    <source>
        <dbReference type="ARBA" id="ARBA00029362"/>
    </source>
</evidence>
<dbReference type="GO" id="GO:0034727">
    <property type="term" value="P:piecemeal microautophagy of the nucleus"/>
    <property type="evidence" value="ECO:0000318"/>
    <property type="project" value="GO_Central"/>
</dbReference>
<evidence type="ECO:0000259" key="12">
    <source>
        <dbReference type="Pfam" id="PF03416"/>
    </source>
</evidence>
<evidence type="ECO:0000313" key="14">
    <source>
        <dbReference type="Proteomes" id="UP000001542"/>
    </source>
</evidence>
<keyword evidence="9 11" id="KW-0072">Autophagy</keyword>
<dbReference type="eggNOG" id="KOG2674">
    <property type="taxonomic scope" value="Eukaryota"/>
</dbReference>
<dbReference type="VEuPathDB" id="TrichDB:TVAG_258880"/>
<dbReference type="GO" id="GO:0005737">
    <property type="term" value="C:cytoplasm"/>
    <property type="evidence" value="ECO:0000318"/>
    <property type="project" value="GO_Central"/>
</dbReference>
<dbReference type="InterPro" id="IPR046792">
    <property type="entry name" value="Peptidase_C54_cat"/>
</dbReference>
<evidence type="ECO:0000256" key="11">
    <source>
        <dbReference type="RuleBase" id="RU363115"/>
    </source>
</evidence>
<dbReference type="SMR" id="A2FYD4"/>
<keyword evidence="3" id="KW-0813">Transport</keyword>
<reference evidence="13" key="1">
    <citation type="submission" date="2006-10" db="EMBL/GenBank/DDBJ databases">
        <authorList>
            <person name="Amadeo P."/>
            <person name="Zhao Q."/>
            <person name="Wortman J."/>
            <person name="Fraser-Liggett C."/>
            <person name="Carlton J."/>
        </authorList>
    </citation>
    <scope>NUCLEOTIDE SEQUENCE</scope>
    <source>
        <strain evidence="13">G3</strain>
    </source>
</reference>
<dbReference type="GO" id="GO:0035973">
    <property type="term" value="P:aggrephagy"/>
    <property type="evidence" value="ECO:0000318"/>
    <property type="project" value="GO_Central"/>
</dbReference>
<evidence type="ECO:0000256" key="9">
    <source>
        <dbReference type="ARBA" id="ARBA00023006"/>
    </source>
</evidence>
<dbReference type="GO" id="GO:0019786">
    <property type="term" value="F:protein-phosphatidylethanolamide deconjugating activity"/>
    <property type="evidence" value="ECO:0000318"/>
    <property type="project" value="GO_Central"/>
</dbReference>
<sequence>MTVILGTTIIISDTEKQRKLLETIPRFTYHKNFAPLQGGFTTDKNWGCCIRSAQGLIMQFITKLYKHLGDDIRNIFPTNSKYELFYDLPHSPFGLPHICAELQSYGVMPGEWVKPSLLAPVIKEIMNFFRIPVVIAEHGCLSREVLNEALSHNIPVLLLFTLMLGYENFELKYLPFLKLTLSLIYQSVGVVGGQQGKAYFIVGHQKEKLLYFDPHDVNESITKIDQINQLFKPPLKVMPADTLSSSMLVGFFITNLQDAEELPMLLNQSGECPIHIVDKIEEAKETHTVEGDWDIVST</sequence>
<protein>
    <recommendedName>
        <fullName evidence="11">Cysteine protease</fullName>
        <ecNumber evidence="11">3.4.22.-</ecNumber>
    </recommendedName>
</protein>
<dbReference type="EMBL" id="DS114140">
    <property type="protein sequence ID" value="EAX90074.1"/>
    <property type="molecule type" value="Genomic_DNA"/>
</dbReference>
<dbReference type="InterPro" id="IPR038765">
    <property type="entry name" value="Papain-like_cys_pep_sf"/>
</dbReference>
<dbReference type="GO" id="GO:0015031">
    <property type="term" value="P:protein transport"/>
    <property type="evidence" value="ECO:0007669"/>
    <property type="project" value="UniProtKB-KW"/>
</dbReference>
<evidence type="ECO:0000256" key="7">
    <source>
        <dbReference type="ARBA" id="ARBA00022807"/>
    </source>
</evidence>
<dbReference type="GO" id="GO:0016485">
    <property type="term" value="P:protein processing"/>
    <property type="evidence" value="ECO:0000318"/>
    <property type="project" value="GO_Central"/>
</dbReference>
<evidence type="ECO:0000256" key="6">
    <source>
        <dbReference type="ARBA" id="ARBA00022801"/>
    </source>
</evidence>
<dbReference type="GO" id="GO:0000423">
    <property type="term" value="P:mitophagy"/>
    <property type="evidence" value="ECO:0000318"/>
    <property type="project" value="GO_Central"/>
</dbReference>
<comment type="catalytic activity">
    <reaction evidence="10">
        <text>[protein]-C-terminal L-amino acid-glycyl-phosphatidylethanolamide + H2O = [protein]-C-terminal L-amino acid-glycine + a 1,2-diacyl-sn-glycero-3-phosphoethanolamine</text>
        <dbReference type="Rhea" id="RHEA:67548"/>
        <dbReference type="Rhea" id="RHEA-COMP:17323"/>
        <dbReference type="Rhea" id="RHEA-COMP:17324"/>
        <dbReference type="ChEBI" id="CHEBI:15377"/>
        <dbReference type="ChEBI" id="CHEBI:64612"/>
        <dbReference type="ChEBI" id="CHEBI:172940"/>
        <dbReference type="ChEBI" id="CHEBI:172941"/>
    </reaction>
    <physiologicalReaction direction="left-to-right" evidence="10">
        <dbReference type="Rhea" id="RHEA:67549"/>
    </physiologicalReaction>
</comment>
<evidence type="ECO:0000256" key="3">
    <source>
        <dbReference type="ARBA" id="ARBA00022448"/>
    </source>
</evidence>
<proteinExistence type="inferred from homology"/>
<evidence type="ECO:0000256" key="8">
    <source>
        <dbReference type="ARBA" id="ARBA00022927"/>
    </source>
</evidence>
<keyword evidence="8 11" id="KW-0653">Protein transport</keyword>
<gene>
    <name evidence="13" type="ORF">TVAG_258880</name>
</gene>
<dbReference type="GO" id="GO:0004197">
    <property type="term" value="F:cysteine-type endopeptidase activity"/>
    <property type="evidence" value="ECO:0000318"/>
    <property type="project" value="GO_Central"/>
</dbReference>
<dbReference type="KEGG" id="tva:4747752"/>
<dbReference type="Proteomes" id="UP000001542">
    <property type="component" value="Unassembled WGS sequence"/>
</dbReference>
<dbReference type="EC" id="3.4.22.-" evidence="11"/>
<comment type="function">
    <text evidence="11">Cysteine protease that plays a key role in autophagy by mediating both proteolytic activation and delipidation of ATG8 family proteins.</text>
</comment>
<dbReference type="PANTHER" id="PTHR22624:SF49">
    <property type="entry name" value="CYSTEINE PROTEASE"/>
    <property type="match status" value="1"/>
</dbReference>
<keyword evidence="7" id="KW-0788">Thiol protease</keyword>
<accession>A2FYD4</accession>
<dbReference type="InterPro" id="IPR005078">
    <property type="entry name" value="Peptidase_C54"/>
</dbReference>
<dbReference type="STRING" id="5722.A2FYD4"/>
<feature type="domain" description="Peptidase C54 catalytic" evidence="12">
    <location>
        <begin position="20"/>
        <end position="262"/>
    </location>
</feature>
<keyword evidence="6 11" id="KW-0378">Hydrolase</keyword>
<dbReference type="VEuPathDB" id="TrichDB:TVAGG3_0930750"/>
<keyword evidence="14" id="KW-1185">Reference proteome</keyword>
<keyword evidence="5 11" id="KW-0645">Protease</keyword>